<reference evidence="3" key="1">
    <citation type="submission" date="2019-02" db="EMBL/GenBank/DDBJ databases">
        <title>Deep-cultivation of Planctomycetes and their phenomic and genomic characterization uncovers novel biology.</title>
        <authorList>
            <person name="Wiegand S."/>
            <person name="Jogler M."/>
            <person name="Boedeker C."/>
            <person name="Pinto D."/>
            <person name="Vollmers J."/>
            <person name="Rivas-Marin E."/>
            <person name="Kohn T."/>
            <person name="Peeters S.H."/>
            <person name="Heuer A."/>
            <person name="Rast P."/>
            <person name="Oberbeckmann S."/>
            <person name="Bunk B."/>
            <person name="Jeske O."/>
            <person name="Meyerdierks A."/>
            <person name="Storesund J.E."/>
            <person name="Kallscheuer N."/>
            <person name="Luecker S."/>
            <person name="Lage O.M."/>
            <person name="Pohl T."/>
            <person name="Merkel B.J."/>
            <person name="Hornburger P."/>
            <person name="Mueller R.-W."/>
            <person name="Bruemmer F."/>
            <person name="Labrenz M."/>
            <person name="Spormann A.M."/>
            <person name="Op den Camp H."/>
            <person name="Overmann J."/>
            <person name="Amann R."/>
            <person name="Jetten M.S.M."/>
            <person name="Mascher T."/>
            <person name="Medema M.H."/>
            <person name="Devos D.P."/>
            <person name="Kaster A.-K."/>
            <person name="Ovreas L."/>
            <person name="Rohde M."/>
            <person name="Galperin M.Y."/>
            <person name="Jogler C."/>
        </authorList>
    </citation>
    <scope>NUCLEOTIDE SEQUENCE [LARGE SCALE GENOMIC DNA]</scope>
    <source>
        <strain evidence="3">Pan97</strain>
    </source>
</reference>
<dbReference type="AlphaFoldDB" id="A0A518CCH3"/>
<proteinExistence type="predicted"/>
<sequence length="122" mass="13385">MVVSAPAPGGGRDKSPHRSKQDLSACRSRLLELMQSVNFGRIEHLSIAGGEPILDPCPVIVREHKFGGDNGPRPEVAAEDFLLKQKVVELFAFFDELQDGVIDVLEIKHGLPFRMIVTEVPA</sequence>
<evidence type="ECO:0000313" key="2">
    <source>
        <dbReference type="EMBL" id="QDU76926.1"/>
    </source>
</evidence>
<dbReference type="RefSeq" id="WP_144975431.1">
    <property type="nucleotide sequence ID" value="NZ_CP036289.1"/>
</dbReference>
<gene>
    <name evidence="2" type="ORF">Pan97_39830</name>
</gene>
<evidence type="ECO:0000256" key="1">
    <source>
        <dbReference type="SAM" id="MobiDB-lite"/>
    </source>
</evidence>
<feature type="compositionally biased region" description="Basic and acidic residues" evidence="1">
    <location>
        <begin position="11"/>
        <end position="21"/>
    </location>
</feature>
<protein>
    <submittedName>
        <fullName evidence="2">Uncharacterized protein</fullName>
    </submittedName>
</protein>
<dbReference type="KEGG" id="bvo:Pan97_39830"/>
<dbReference type="Proteomes" id="UP000318626">
    <property type="component" value="Chromosome"/>
</dbReference>
<organism evidence="2 3">
    <name type="scientific">Bremerella volcania</name>
    <dbReference type="NCBI Taxonomy" id="2527984"/>
    <lineage>
        <taxon>Bacteria</taxon>
        <taxon>Pseudomonadati</taxon>
        <taxon>Planctomycetota</taxon>
        <taxon>Planctomycetia</taxon>
        <taxon>Pirellulales</taxon>
        <taxon>Pirellulaceae</taxon>
        <taxon>Bremerella</taxon>
    </lineage>
</organism>
<dbReference type="EMBL" id="CP036289">
    <property type="protein sequence ID" value="QDU76926.1"/>
    <property type="molecule type" value="Genomic_DNA"/>
</dbReference>
<accession>A0A518CCH3</accession>
<keyword evidence="3" id="KW-1185">Reference proteome</keyword>
<evidence type="ECO:0000313" key="3">
    <source>
        <dbReference type="Proteomes" id="UP000318626"/>
    </source>
</evidence>
<dbReference type="OrthoDB" id="5402145at2"/>
<feature type="region of interest" description="Disordered" evidence="1">
    <location>
        <begin position="1"/>
        <end position="22"/>
    </location>
</feature>
<name>A0A518CCH3_9BACT</name>